<evidence type="ECO:0000313" key="3">
    <source>
        <dbReference type="WBParaSite" id="OFLC_0000388101-mRNA-1"/>
    </source>
</evidence>
<dbReference type="WBParaSite" id="OFLC_0000388101-mRNA-1">
    <property type="protein sequence ID" value="OFLC_0000388101-mRNA-1"/>
    <property type="gene ID" value="OFLC_0000388101"/>
</dbReference>
<dbReference type="AlphaFoldDB" id="A0A183H8S0"/>
<sequence length="90" mass="9720">MSFLKWALHAMIGYSKVAVAMLLLLVSSSRHNSLGTSSSINSSLCRPCSSPSLKIGAFIVPLQAMSTPFASLLPTPYRIMLHPTFACLHI</sequence>
<evidence type="ECO:0000313" key="2">
    <source>
        <dbReference type="Proteomes" id="UP000267606"/>
    </source>
</evidence>
<evidence type="ECO:0000313" key="1">
    <source>
        <dbReference type="EMBL" id="VDO38087.1"/>
    </source>
</evidence>
<proteinExistence type="predicted"/>
<gene>
    <name evidence="1" type="ORF">OFLC_LOCUS3883</name>
</gene>
<dbReference type="EMBL" id="UZAJ01002752">
    <property type="protein sequence ID" value="VDO38087.1"/>
    <property type="molecule type" value="Genomic_DNA"/>
</dbReference>
<organism evidence="3">
    <name type="scientific">Onchocerca flexuosa</name>
    <dbReference type="NCBI Taxonomy" id="387005"/>
    <lineage>
        <taxon>Eukaryota</taxon>
        <taxon>Metazoa</taxon>
        <taxon>Ecdysozoa</taxon>
        <taxon>Nematoda</taxon>
        <taxon>Chromadorea</taxon>
        <taxon>Rhabditida</taxon>
        <taxon>Spirurina</taxon>
        <taxon>Spiruromorpha</taxon>
        <taxon>Filarioidea</taxon>
        <taxon>Onchocercidae</taxon>
        <taxon>Onchocerca</taxon>
    </lineage>
</organism>
<keyword evidence="2" id="KW-1185">Reference proteome</keyword>
<protein>
    <submittedName>
        <fullName evidence="3">Secreted protein</fullName>
    </submittedName>
</protein>
<reference evidence="3" key="1">
    <citation type="submission" date="2016-06" db="UniProtKB">
        <authorList>
            <consortium name="WormBaseParasite"/>
        </authorList>
    </citation>
    <scope>IDENTIFICATION</scope>
</reference>
<reference evidence="1 2" key="2">
    <citation type="submission" date="2018-11" db="EMBL/GenBank/DDBJ databases">
        <authorList>
            <consortium name="Pathogen Informatics"/>
        </authorList>
    </citation>
    <scope>NUCLEOTIDE SEQUENCE [LARGE SCALE GENOMIC DNA]</scope>
</reference>
<accession>A0A183H8S0</accession>
<dbReference type="Proteomes" id="UP000267606">
    <property type="component" value="Unassembled WGS sequence"/>
</dbReference>
<name>A0A183H8S0_9BILA</name>